<dbReference type="Gene3D" id="3.40.50.150">
    <property type="entry name" value="Vaccinia Virus protein VP39"/>
    <property type="match status" value="1"/>
</dbReference>
<dbReference type="EMBL" id="JARAKH010006375">
    <property type="protein sequence ID" value="KAK8372032.1"/>
    <property type="molecule type" value="Genomic_DNA"/>
</dbReference>
<dbReference type="SUPFAM" id="SSF53335">
    <property type="entry name" value="S-adenosyl-L-methionine-dependent methyltransferases"/>
    <property type="match status" value="1"/>
</dbReference>
<sequence length="102" mass="11221">MSEVTQPSPSNMSEVSVKSLAYRKNQECHQPGFKPDQVTMCYDSWSASYDKMMVPGTYNGPQIALDEILNHVPLHLRSTCRVLDVAAGTGQLGTMLAQAGFR</sequence>
<organism evidence="1 2">
    <name type="scientific">Scylla paramamosain</name>
    <name type="common">Mud crab</name>
    <dbReference type="NCBI Taxonomy" id="85552"/>
    <lineage>
        <taxon>Eukaryota</taxon>
        <taxon>Metazoa</taxon>
        <taxon>Ecdysozoa</taxon>
        <taxon>Arthropoda</taxon>
        <taxon>Crustacea</taxon>
        <taxon>Multicrustacea</taxon>
        <taxon>Malacostraca</taxon>
        <taxon>Eumalacostraca</taxon>
        <taxon>Eucarida</taxon>
        <taxon>Decapoda</taxon>
        <taxon>Pleocyemata</taxon>
        <taxon>Brachyura</taxon>
        <taxon>Eubrachyura</taxon>
        <taxon>Portunoidea</taxon>
        <taxon>Portunidae</taxon>
        <taxon>Portuninae</taxon>
        <taxon>Scylla</taxon>
    </lineage>
</organism>
<comment type="caution">
    <text evidence="1">The sequence shown here is derived from an EMBL/GenBank/DDBJ whole genome shotgun (WGS) entry which is preliminary data.</text>
</comment>
<evidence type="ECO:0000313" key="2">
    <source>
        <dbReference type="Proteomes" id="UP001487740"/>
    </source>
</evidence>
<dbReference type="Proteomes" id="UP001487740">
    <property type="component" value="Unassembled WGS sequence"/>
</dbReference>
<reference evidence="1 2" key="1">
    <citation type="submission" date="2023-03" db="EMBL/GenBank/DDBJ databases">
        <title>High-quality genome of Scylla paramamosain provides insights in environmental adaptation.</title>
        <authorList>
            <person name="Zhang L."/>
        </authorList>
    </citation>
    <scope>NUCLEOTIDE SEQUENCE [LARGE SCALE GENOMIC DNA]</scope>
    <source>
        <strain evidence="1">LZ_2023a</strain>
        <tissue evidence="1">Muscle</tissue>
    </source>
</reference>
<keyword evidence="2" id="KW-1185">Reference proteome</keyword>
<proteinExistence type="predicted"/>
<accession>A0AAW0SAY9</accession>
<protein>
    <submittedName>
        <fullName evidence="1">Uncharacterized protein</fullName>
    </submittedName>
</protein>
<dbReference type="AlphaFoldDB" id="A0AAW0SAY9"/>
<dbReference type="InterPro" id="IPR029063">
    <property type="entry name" value="SAM-dependent_MTases_sf"/>
</dbReference>
<name>A0AAW0SAY9_SCYPA</name>
<evidence type="ECO:0000313" key="1">
    <source>
        <dbReference type="EMBL" id="KAK8372032.1"/>
    </source>
</evidence>
<gene>
    <name evidence="1" type="ORF">O3P69_011885</name>
</gene>